<proteinExistence type="predicted"/>
<dbReference type="Pfam" id="PF08282">
    <property type="entry name" value="Hydrolase_3"/>
    <property type="match status" value="1"/>
</dbReference>
<dbReference type="PANTHER" id="PTHR10000:SF25">
    <property type="entry name" value="PHOSPHATASE YKRA-RELATED"/>
    <property type="match status" value="1"/>
</dbReference>
<dbReference type="InterPro" id="IPR023214">
    <property type="entry name" value="HAD_sf"/>
</dbReference>
<dbReference type="GO" id="GO:0016791">
    <property type="term" value="F:phosphatase activity"/>
    <property type="evidence" value="ECO:0007669"/>
    <property type="project" value="TreeGrafter"/>
</dbReference>
<dbReference type="SFLD" id="SFLDS00003">
    <property type="entry name" value="Haloacid_Dehalogenase"/>
    <property type="match status" value="1"/>
</dbReference>
<dbReference type="RefSeq" id="WP_151681801.1">
    <property type="nucleotide sequence ID" value="NZ_BKZP01000044.1"/>
</dbReference>
<dbReference type="GO" id="GO:0005829">
    <property type="term" value="C:cytosol"/>
    <property type="evidence" value="ECO:0007669"/>
    <property type="project" value="TreeGrafter"/>
</dbReference>
<keyword evidence="2" id="KW-1185">Reference proteome</keyword>
<dbReference type="CDD" id="cd07517">
    <property type="entry name" value="HAD_HPP"/>
    <property type="match status" value="1"/>
</dbReference>
<dbReference type="NCBIfam" id="TIGR01484">
    <property type="entry name" value="HAD-SF-IIB"/>
    <property type="match status" value="1"/>
</dbReference>
<dbReference type="GO" id="GO:0000287">
    <property type="term" value="F:magnesium ion binding"/>
    <property type="evidence" value="ECO:0007669"/>
    <property type="project" value="TreeGrafter"/>
</dbReference>
<protein>
    <submittedName>
        <fullName evidence="1">Phosphatase</fullName>
    </submittedName>
</protein>
<sequence>MSKIVFFDIDGTLLDHEKNIPDSTKKAVELLKENGIYVAIATGRAPFMVENVRKMLGIDSFVSFNGSYVVFENKVIYKNPLHEAKEKELADLAASRGTPLVFMNEKTMKASVKFHPYIQESLATMKYTHPDFDPSFHLRHETYQDLLFCKEEEQKIYEERFPEFRFVRWHPYSMDVVPEGGSKAEGIRQLLSKLGFQLEDAFAFGDGLNDVEMIQAVGTGVAMGNAVDAVKAHADLITKDVAEGGVYYGLKELGLI</sequence>
<dbReference type="AlphaFoldDB" id="A0A5J4JGL8"/>
<dbReference type="NCBIfam" id="TIGR00099">
    <property type="entry name" value="Cof-subfamily"/>
    <property type="match status" value="1"/>
</dbReference>
<dbReference type="PANTHER" id="PTHR10000">
    <property type="entry name" value="PHOSPHOSERINE PHOSPHATASE"/>
    <property type="match status" value="1"/>
</dbReference>
<dbReference type="SFLD" id="SFLDG01144">
    <property type="entry name" value="C2.B.4:_PGP_Like"/>
    <property type="match status" value="1"/>
</dbReference>
<name>A0A5J4JGL8_9BACI</name>
<dbReference type="Gene3D" id="3.40.50.1000">
    <property type="entry name" value="HAD superfamily/HAD-like"/>
    <property type="match status" value="1"/>
</dbReference>
<reference evidence="1 2" key="1">
    <citation type="submission" date="2019-09" db="EMBL/GenBank/DDBJ databases">
        <title>Draft genome sequence of Bacillus sp. JC-7.</title>
        <authorList>
            <person name="Tanaka N."/>
            <person name="Shiwa Y."/>
            <person name="Fujita N."/>
            <person name="Tanasupawat S."/>
        </authorList>
    </citation>
    <scope>NUCLEOTIDE SEQUENCE [LARGE SCALE GENOMIC DNA]</scope>
    <source>
        <strain evidence="1 2">JC-7</strain>
    </source>
</reference>
<dbReference type="Gene3D" id="3.30.1240.10">
    <property type="match status" value="1"/>
</dbReference>
<dbReference type="InterPro" id="IPR036412">
    <property type="entry name" value="HAD-like_sf"/>
</dbReference>
<organism evidence="1 2">
    <name type="scientific">Weizmannia acidilactici</name>
    <dbReference type="NCBI Taxonomy" id="2607726"/>
    <lineage>
        <taxon>Bacteria</taxon>
        <taxon>Bacillati</taxon>
        <taxon>Bacillota</taxon>
        <taxon>Bacilli</taxon>
        <taxon>Bacillales</taxon>
        <taxon>Bacillaceae</taxon>
        <taxon>Heyndrickxia</taxon>
    </lineage>
</organism>
<comment type="caution">
    <text evidence="1">The sequence shown here is derived from an EMBL/GenBank/DDBJ whole genome shotgun (WGS) entry which is preliminary data.</text>
</comment>
<dbReference type="Proteomes" id="UP000391919">
    <property type="component" value="Unassembled WGS sequence"/>
</dbReference>
<dbReference type="InterPro" id="IPR006379">
    <property type="entry name" value="HAD-SF_hydro_IIB"/>
</dbReference>
<dbReference type="SUPFAM" id="SSF56784">
    <property type="entry name" value="HAD-like"/>
    <property type="match status" value="1"/>
</dbReference>
<evidence type="ECO:0000313" key="1">
    <source>
        <dbReference type="EMBL" id="GER70841.1"/>
    </source>
</evidence>
<dbReference type="InterPro" id="IPR000150">
    <property type="entry name" value="Cof"/>
</dbReference>
<gene>
    <name evidence="1" type="ORF">BpJC7_21440</name>
</gene>
<dbReference type="SFLD" id="SFLDG01140">
    <property type="entry name" value="C2.B:_Phosphomannomutase_and_P"/>
    <property type="match status" value="1"/>
</dbReference>
<evidence type="ECO:0000313" key="2">
    <source>
        <dbReference type="Proteomes" id="UP000391919"/>
    </source>
</evidence>
<dbReference type="EMBL" id="BKZQ01000028">
    <property type="protein sequence ID" value="GER70841.1"/>
    <property type="molecule type" value="Genomic_DNA"/>
</dbReference>
<dbReference type="PROSITE" id="PS01229">
    <property type="entry name" value="COF_2"/>
    <property type="match status" value="1"/>
</dbReference>
<accession>A0A5J4JGL8</accession>